<dbReference type="InterPro" id="IPR000039">
    <property type="entry name" value="Ribosomal_eL18"/>
</dbReference>
<dbReference type="EMBL" id="NMUE01000041">
    <property type="protein sequence ID" value="RFA94247.1"/>
    <property type="molecule type" value="Genomic_DNA"/>
</dbReference>
<comment type="caution">
    <text evidence="8">The sequence shown here is derived from an EMBL/GenBank/DDBJ whole genome shotgun (WGS) entry which is preliminary data.</text>
</comment>
<dbReference type="AlphaFoldDB" id="A0A371QWM4"/>
<dbReference type="Proteomes" id="UP000256877">
    <property type="component" value="Unassembled WGS sequence"/>
</dbReference>
<evidence type="ECO:0000313" key="7">
    <source>
        <dbReference type="EMBL" id="RFA94247.1"/>
    </source>
</evidence>
<comment type="similarity">
    <text evidence="1 4">Belongs to the eukaryotic ribosomal protein eL18 family.</text>
</comment>
<proteinExistence type="inferred from homology"/>
<evidence type="ECO:0000313" key="6">
    <source>
        <dbReference type="EMBL" id="HII46077.1"/>
    </source>
</evidence>
<dbReference type="Proteomes" id="UP000651120">
    <property type="component" value="Unassembled WGS sequence"/>
</dbReference>
<dbReference type="InterPro" id="IPR036227">
    <property type="entry name" value="Ribosomal_uL15/eL18_sf"/>
</dbReference>
<dbReference type="InterPro" id="IPR021131">
    <property type="entry name" value="Ribosomal_uL15/eL18"/>
</dbReference>
<dbReference type="InterPro" id="IPR022947">
    <property type="entry name" value="Ribosomal_eL18_arc"/>
</dbReference>
<keyword evidence="3 4" id="KW-0687">Ribonucleoprotein</keyword>
<dbReference type="InterPro" id="IPR001196">
    <property type="entry name" value="Ribosomal_uL15_CS"/>
</dbReference>
<dbReference type="SUPFAM" id="SSF52080">
    <property type="entry name" value="Ribosomal proteins L15p and L18e"/>
    <property type="match status" value="1"/>
</dbReference>
<dbReference type="PANTHER" id="PTHR10934">
    <property type="entry name" value="60S RIBOSOMAL PROTEIN L18"/>
    <property type="match status" value="1"/>
</dbReference>
<evidence type="ECO:0000256" key="1">
    <source>
        <dbReference type="ARBA" id="ARBA00006815"/>
    </source>
</evidence>
<dbReference type="EMBL" id="NMUF01000075">
    <property type="protein sequence ID" value="RFA94679.1"/>
    <property type="molecule type" value="Genomic_DNA"/>
</dbReference>
<dbReference type="Gene3D" id="3.100.10.10">
    <property type="match status" value="1"/>
</dbReference>
<dbReference type="GO" id="GO:0022625">
    <property type="term" value="C:cytosolic large ribosomal subunit"/>
    <property type="evidence" value="ECO:0007669"/>
    <property type="project" value="TreeGrafter"/>
</dbReference>
<dbReference type="OrthoDB" id="11309at2157"/>
<keyword evidence="2 4" id="KW-0689">Ribosomal protein</keyword>
<reference evidence="6" key="2">
    <citation type="journal article" date="2020" name="bioRxiv">
        <title>A rank-normalized archaeal taxonomy based on genome phylogeny resolves widespread incomplete and uneven classifications.</title>
        <authorList>
            <person name="Rinke C."/>
            <person name="Chuvochina M."/>
            <person name="Mussig A.J."/>
            <person name="Chaumeil P.-A."/>
            <person name="Waite D.W."/>
            <person name="Whitman W.B."/>
            <person name="Parks D.H."/>
            <person name="Hugenholtz P."/>
        </authorList>
    </citation>
    <scope>NUCLEOTIDE SEQUENCE</scope>
    <source>
        <strain evidence="6">UBA8839</strain>
    </source>
</reference>
<dbReference type="HAMAP" id="MF_00329">
    <property type="entry name" value="Ribosomal_eL18"/>
    <property type="match status" value="1"/>
</dbReference>
<evidence type="ECO:0000259" key="5">
    <source>
        <dbReference type="Pfam" id="PF17135"/>
    </source>
</evidence>
<dbReference type="PANTHER" id="PTHR10934:SF2">
    <property type="entry name" value="LARGE RIBOSOMAL SUBUNIT PROTEIN EL18"/>
    <property type="match status" value="1"/>
</dbReference>
<sequence>MPPNPTGPTNSQLRMLARFLRKAARANSASIWRVVAEFVEKPRRQRVIVNVGKLNRVAKEGDVVVVPGKLLAGGQLNKKIIVAAVKISPKAARKVIEAGGEVLTIPELVRKYPRGSGVRIVI</sequence>
<dbReference type="PROSITE" id="PS00475">
    <property type="entry name" value="RIBOSOMAL_L15"/>
    <property type="match status" value="1"/>
</dbReference>
<evidence type="ECO:0000256" key="3">
    <source>
        <dbReference type="ARBA" id="ARBA00023274"/>
    </source>
</evidence>
<dbReference type="Pfam" id="PF17135">
    <property type="entry name" value="Ribosomal_L18"/>
    <property type="match status" value="1"/>
</dbReference>
<evidence type="ECO:0000256" key="4">
    <source>
        <dbReference type="HAMAP-Rule" id="MF_00329"/>
    </source>
</evidence>
<evidence type="ECO:0000313" key="8">
    <source>
        <dbReference type="EMBL" id="RFA94679.1"/>
    </source>
</evidence>
<dbReference type="GeneID" id="1465166"/>
<evidence type="ECO:0000256" key="2">
    <source>
        <dbReference type="ARBA" id="ARBA00022980"/>
    </source>
</evidence>
<accession>A0A371QWM4</accession>
<evidence type="ECO:0000313" key="9">
    <source>
        <dbReference type="Proteomes" id="UP000256877"/>
    </source>
</evidence>
<dbReference type="GO" id="GO:0003723">
    <property type="term" value="F:RNA binding"/>
    <property type="evidence" value="ECO:0007669"/>
    <property type="project" value="TreeGrafter"/>
</dbReference>
<evidence type="ECO:0000313" key="10">
    <source>
        <dbReference type="Proteomes" id="UP000257123"/>
    </source>
</evidence>
<reference evidence="9 10" key="1">
    <citation type="submission" date="2017-07" db="EMBL/GenBank/DDBJ databases">
        <title>Draft genome sequence of aerobic hyperthermophilic archaea, Pyrobaculum aerophilum YKB31 and YKB32.</title>
        <authorList>
            <person name="Mochizuki T."/>
            <person name="Berliner A.J."/>
            <person name="Yoshida-Takashima Y."/>
            <person name="Takaki Y."/>
            <person name="Nunoura T."/>
            <person name="Takai K."/>
        </authorList>
    </citation>
    <scope>NUCLEOTIDE SEQUENCE [LARGE SCALE GENOMIC DNA]</scope>
    <source>
        <strain evidence="7 10">YKB31</strain>
        <strain evidence="8 9">YKB32</strain>
    </source>
</reference>
<gene>
    <name evidence="4" type="primary">rpl18e</name>
    <name evidence="7" type="ORF">CGL51_10790</name>
    <name evidence="8" type="ORF">CGL52_13965</name>
    <name evidence="6" type="ORF">HA333_00995</name>
</gene>
<dbReference type="RefSeq" id="WP_011007413.1">
    <property type="nucleotide sequence ID" value="NZ_DAIOPL010000006.1"/>
</dbReference>
<dbReference type="Proteomes" id="UP000257123">
    <property type="component" value="Unassembled WGS sequence"/>
</dbReference>
<dbReference type="EMBL" id="DUJP01000006">
    <property type="protein sequence ID" value="HII46077.1"/>
    <property type="molecule type" value="Genomic_DNA"/>
</dbReference>
<protein>
    <recommendedName>
        <fullName evidence="4">Large ribosomal subunit protein eL18</fullName>
    </recommendedName>
</protein>
<dbReference type="SMR" id="A0A371QWM4"/>
<dbReference type="OMA" id="SGVIIME"/>
<name>A0A371QWM4_9CREN</name>
<feature type="domain" description="Large ribosomal subunit protein uL15/eL18" evidence="5">
    <location>
        <begin position="9"/>
        <end position="118"/>
    </location>
</feature>
<dbReference type="GO" id="GO:0003735">
    <property type="term" value="F:structural constituent of ribosome"/>
    <property type="evidence" value="ECO:0007669"/>
    <property type="project" value="InterPro"/>
</dbReference>
<dbReference type="NCBIfam" id="NF003079">
    <property type="entry name" value="PRK04005.1"/>
    <property type="match status" value="1"/>
</dbReference>
<organism evidence="8 9">
    <name type="scientific">Pyrobaculum aerophilum</name>
    <dbReference type="NCBI Taxonomy" id="13773"/>
    <lineage>
        <taxon>Archaea</taxon>
        <taxon>Thermoproteota</taxon>
        <taxon>Thermoprotei</taxon>
        <taxon>Thermoproteales</taxon>
        <taxon>Thermoproteaceae</taxon>
        <taxon>Pyrobaculum</taxon>
    </lineage>
</organism>
<dbReference type="GO" id="GO:0006412">
    <property type="term" value="P:translation"/>
    <property type="evidence" value="ECO:0007669"/>
    <property type="project" value="UniProtKB-UniRule"/>
</dbReference>